<evidence type="ECO:0000256" key="15">
    <source>
        <dbReference type="ARBA" id="ARBA00046191"/>
    </source>
</evidence>
<evidence type="ECO:0000256" key="8">
    <source>
        <dbReference type="ARBA" id="ARBA00023040"/>
    </source>
</evidence>
<evidence type="ECO:0000256" key="4">
    <source>
        <dbReference type="ARBA" id="ARBA00022475"/>
    </source>
</evidence>
<comment type="subunit">
    <text evidence="16">Interacts (via C-terminus 330-346 AA) with GRK5; this interaction is promoted by 5-HT (serotonin).</text>
</comment>
<dbReference type="GO" id="GO:0045202">
    <property type="term" value="C:synapse"/>
    <property type="evidence" value="ECO:0007669"/>
    <property type="project" value="GOC"/>
</dbReference>
<dbReference type="Gene3D" id="1.20.1070.10">
    <property type="entry name" value="Rhodopsin 7-helix transmembrane proteins"/>
    <property type="match status" value="1"/>
</dbReference>
<feature type="domain" description="G-protein coupled receptors family 1 profile" evidence="18">
    <location>
        <begin position="48"/>
        <end position="237"/>
    </location>
</feature>
<dbReference type="SUPFAM" id="SSF81321">
    <property type="entry name" value="Family A G protein-coupled receptor-like"/>
    <property type="match status" value="1"/>
</dbReference>
<dbReference type="PRINTS" id="PR00237">
    <property type="entry name" value="GPCRRHODOPSN"/>
</dbReference>
<dbReference type="InterPro" id="IPR001520">
    <property type="entry name" value="5HT4_rcpt"/>
</dbReference>
<evidence type="ECO:0000256" key="12">
    <source>
        <dbReference type="ARBA" id="ARBA00023180"/>
    </source>
</evidence>
<name>A0A9W7WJH3_TRIRA</name>
<dbReference type="GO" id="GO:0003008">
    <property type="term" value="P:system process"/>
    <property type="evidence" value="ECO:0007669"/>
    <property type="project" value="UniProtKB-ARBA"/>
</dbReference>
<dbReference type="FunFam" id="1.20.1070.10:FF:000046">
    <property type="entry name" value="5-hydroxytryptamine receptor 4"/>
    <property type="match status" value="1"/>
</dbReference>
<evidence type="ECO:0000259" key="18">
    <source>
        <dbReference type="PROSITE" id="PS50262"/>
    </source>
</evidence>
<keyword evidence="11 19" id="KW-0675">Receptor</keyword>
<evidence type="ECO:0000256" key="9">
    <source>
        <dbReference type="ARBA" id="ARBA00023136"/>
    </source>
</evidence>
<dbReference type="AlphaFoldDB" id="A0A9W7WJH3"/>
<evidence type="ECO:0000313" key="19">
    <source>
        <dbReference type="EMBL" id="KAI7801255.1"/>
    </source>
</evidence>
<evidence type="ECO:0000256" key="7">
    <source>
        <dbReference type="ARBA" id="ARBA00022989"/>
    </source>
</evidence>
<dbReference type="PANTHER" id="PTHR24248">
    <property type="entry name" value="ADRENERGIC RECEPTOR-RELATED G-PROTEIN COUPLED RECEPTOR"/>
    <property type="match status" value="1"/>
</dbReference>
<evidence type="ECO:0000256" key="16">
    <source>
        <dbReference type="ARBA" id="ARBA00046802"/>
    </source>
</evidence>
<evidence type="ECO:0000256" key="5">
    <source>
        <dbReference type="ARBA" id="ARBA00022692"/>
    </source>
</evidence>
<comment type="caution">
    <text evidence="19">The sequence shown here is derived from an EMBL/GenBank/DDBJ whole genome shotgun (WGS) entry which is preliminary data.</text>
</comment>
<comment type="function">
    <text evidence="15">G-protein coupled receptor for 5-hydroxytryptamine (serotonin), a biogenic hormone that functions as a neurotransmitter, a hormone and a mitogen. Ligand binding causes a conformation change that triggers signaling via guanine nucleotide-binding proteins (G proteins) and modulates the activity of downstream effectors. HTR4 is coupled to G(s) G alpha proteins and mediates activation of adenylate cyclase activity.</text>
</comment>
<feature type="transmembrane region" description="Helical" evidence="17">
    <location>
        <begin position="120"/>
        <end position="140"/>
    </location>
</feature>
<keyword evidence="8" id="KW-0297">G-protein coupled receptor</keyword>
<evidence type="ECO:0000256" key="10">
    <source>
        <dbReference type="ARBA" id="ARBA00023157"/>
    </source>
</evidence>
<keyword evidence="6" id="KW-0967">Endosome</keyword>
<feature type="transmembrane region" description="Helical" evidence="17">
    <location>
        <begin position="68"/>
        <end position="88"/>
    </location>
</feature>
<dbReference type="PROSITE" id="PS50262">
    <property type="entry name" value="G_PROTEIN_RECEP_F1_2"/>
    <property type="match status" value="1"/>
</dbReference>
<dbReference type="PANTHER" id="PTHR24248:SF169">
    <property type="entry name" value="5-HYDROXYTRYPTAMINE RECEPTOR 4"/>
    <property type="match status" value="1"/>
</dbReference>
<dbReference type="GO" id="GO:0043410">
    <property type="term" value="P:positive regulation of MAPK cascade"/>
    <property type="evidence" value="ECO:0007669"/>
    <property type="project" value="TreeGrafter"/>
</dbReference>
<keyword evidence="20" id="KW-1185">Reference proteome</keyword>
<evidence type="ECO:0000256" key="17">
    <source>
        <dbReference type="SAM" id="Phobius"/>
    </source>
</evidence>
<protein>
    <recommendedName>
        <fullName evidence="3">5-hydroxytryptamine receptor 4</fullName>
    </recommendedName>
    <alternativeName>
        <fullName evidence="14">Serotonin receptor 4</fullName>
    </alternativeName>
</protein>
<proteinExistence type="predicted"/>
<keyword evidence="9 17" id="KW-0472">Membrane</keyword>
<dbReference type="GO" id="GO:0004993">
    <property type="term" value="F:G protein-coupled serotonin receptor activity"/>
    <property type="evidence" value="ECO:0007669"/>
    <property type="project" value="InterPro"/>
</dbReference>
<evidence type="ECO:0000256" key="1">
    <source>
        <dbReference type="ARBA" id="ARBA00004337"/>
    </source>
</evidence>
<evidence type="ECO:0000256" key="2">
    <source>
        <dbReference type="ARBA" id="ARBA00004651"/>
    </source>
</evidence>
<keyword evidence="13" id="KW-0807">Transducer</keyword>
<dbReference type="Proteomes" id="UP001059041">
    <property type="component" value="Linkage Group LG13"/>
</dbReference>
<evidence type="ECO:0000256" key="6">
    <source>
        <dbReference type="ARBA" id="ARBA00022753"/>
    </source>
</evidence>
<dbReference type="InterPro" id="IPR017452">
    <property type="entry name" value="GPCR_Rhodpsn_7TM"/>
</dbReference>
<feature type="transmembrane region" description="Helical" evidence="17">
    <location>
        <begin position="185"/>
        <end position="206"/>
    </location>
</feature>
<keyword evidence="7 17" id="KW-1133">Transmembrane helix</keyword>
<evidence type="ECO:0000256" key="14">
    <source>
        <dbReference type="ARBA" id="ARBA00031928"/>
    </source>
</evidence>
<dbReference type="GO" id="GO:0071880">
    <property type="term" value="P:adenylate cyclase-activating adrenergic receptor signaling pathway"/>
    <property type="evidence" value="ECO:0007669"/>
    <property type="project" value="TreeGrafter"/>
</dbReference>
<dbReference type="PRINTS" id="PR01059">
    <property type="entry name" value="5HT4RECEPTR"/>
</dbReference>
<comment type="subcellular location">
    <subcellularLocation>
        <location evidence="2">Cell membrane</location>
        <topology evidence="2">Multi-pass membrane protein</topology>
    </subcellularLocation>
    <subcellularLocation>
        <location evidence="1">Endosome membrane</location>
        <topology evidence="1">Multi-pass membrane protein</topology>
    </subcellularLocation>
</comment>
<reference evidence="19" key="1">
    <citation type="submission" date="2021-02" db="EMBL/GenBank/DDBJ databases">
        <title>Comparative genomics reveals that relaxation of natural selection precedes convergent phenotypic evolution of cavefish.</title>
        <authorList>
            <person name="Peng Z."/>
        </authorList>
    </citation>
    <scope>NUCLEOTIDE SEQUENCE</scope>
    <source>
        <tissue evidence="19">Muscle</tissue>
    </source>
</reference>
<keyword evidence="5 17" id="KW-0812">Transmembrane</keyword>
<dbReference type="GO" id="GO:0032098">
    <property type="term" value="P:regulation of appetite"/>
    <property type="evidence" value="ECO:0007669"/>
    <property type="project" value="InterPro"/>
</dbReference>
<evidence type="ECO:0000256" key="11">
    <source>
        <dbReference type="ARBA" id="ARBA00023170"/>
    </source>
</evidence>
<dbReference type="GO" id="GO:0004938">
    <property type="term" value="F:alpha2-adrenergic receptor activity"/>
    <property type="evidence" value="ECO:0007669"/>
    <property type="project" value="UniProtKB-ARBA"/>
</dbReference>
<evidence type="ECO:0000313" key="20">
    <source>
        <dbReference type="Proteomes" id="UP001059041"/>
    </source>
</evidence>
<dbReference type="InterPro" id="IPR000276">
    <property type="entry name" value="GPCR_Rhodpsn"/>
</dbReference>
<dbReference type="GO" id="GO:0071881">
    <property type="term" value="P:adenylate cyclase-inhibiting adrenergic receptor signaling pathway"/>
    <property type="evidence" value="ECO:0007669"/>
    <property type="project" value="UniProtKB-ARBA"/>
</dbReference>
<keyword evidence="4" id="KW-1003">Cell membrane</keyword>
<accession>A0A9W7WJH3</accession>
<evidence type="ECO:0000256" key="3">
    <source>
        <dbReference type="ARBA" id="ARBA00015305"/>
    </source>
</evidence>
<feature type="transmembrane region" description="Helical" evidence="17">
    <location>
        <begin position="20"/>
        <end position="42"/>
    </location>
</feature>
<feature type="transmembrane region" description="Helical" evidence="17">
    <location>
        <begin position="218"/>
        <end position="240"/>
    </location>
</feature>
<dbReference type="GO" id="GO:0007268">
    <property type="term" value="P:chemical synaptic transmission"/>
    <property type="evidence" value="ECO:0007669"/>
    <property type="project" value="InterPro"/>
</dbReference>
<dbReference type="EMBL" id="JAFHDT010000013">
    <property type="protein sequence ID" value="KAI7801255.1"/>
    <property type="molecule type" value="Genomic_DNA"/>
</dbReference>
<keyword evidence="12" id="KW-0325">Glycoprotein</keyword>
<dbReference type="Pfam" id="PF00001">
    <property type="entry name" value="7tm_1"/>
    <property type="match status" value="1"/>
</dbReference>
<gene>
    <name evidence="19" type="ORF">IRJ41_001338</name>
</gene>
<dbReference type="GO" id="GO:0005886">
    <property type="term" value="C:plasma membrane"/>
    <property type="evidence" value="ECO:0007669"/>
    <property type="project" value="UniProtKB-SubCell"/>
</dbReference>
<evidence type="ECO:0000256" key="13">
    <source>
        <dbReference type="ARBA" id="ARBA00023224"/>
    </source>
</evidence>
<sequence>MLKMTNNFSHNGMAKRVALISFLSLVMLMSVLGNLLVMVAVCKDRQLRYYAICCQPLVYGNKMTPMRVALMIGGCWIIPTVISFLPIMQGWNSIGINDLIEKRKFLGNSTVCVFMVNKPYALTCSVVAFYLPLILMVLAYQRIYVTAREHARQINLLKRAGNASSDSADHQRNHRMRIETKAAKTLCIIMGCFCLCWAPFFITNVVDPFIDYSVPEQLWAACLWLGYINSMLNPILYAFLNKSFRRAFLIILCCGHKRYRRPSILGPGTPCPATQINGSTHVLNGCSSASKLFLWFCNTRPVPV</sequence>
<dbReference type="GO" id="GO:0010008">
    <property type="term" value="C:endosome membrane"/>
    <property type="evidence" value="ECO:0007669"/>
    <property type="project" value="UniProtKB-SubCell"/>
</dbReference>
<keyword evidence="10" id="KW-1015">Disulfide bond</keyword>
<organism evidence="19 20">
    <name type="scientific">Triplophysa rosa</name>
    <name type="common">Cave loach</name>
    <dbReference type="NCBI Taxonomy" id="992332"/>
    <lineage>
        <taxon>Eukaryota</taxon>
        <taxon>Metazoa</taxon>
        <taxon>Chordata</taxon>
        <taxon>Craniata</taxon>
        <taxon>Vertebrata</taxon>
        <taxon>Euteleostomi</taxon>
        <taxon>Actinopterygii</taxon>
        <taxon>Neopterygii</taxon>
        <taxon>Teleostei</taxon>
        <taxon>Ostariophysi</taxon>
        <taxon>Cypriniformes</taxon>
        <taxon>Nemacheilidae</taxon>
        <taxon>Triplophysa</taxon>
    </lineage>
</organism>